<reference evidence="2 3" key="1">
    <citation type="journal article" date="2022" name="bioRxiv">
        <title>Genomics of Preaxostyla Flagellates Illuminates Evolutionary Transitions and the Path Towards Mitochondrial Loss.</title>
        <authorList>
            <person name="Novak L.V.F."/>
            <person name="Treitli S.C."/>
            <person name="Pyrih J."/>
            <person name="Halakuc P."/>
            <person name="Pipaliya S.V."/>
            <person name="Vacek V."/>
            <person name="Brzon O."/>
            <person name="Soukal P."/>
            <person name="Eme L."/>
            <person name="Dacks J.B."/>
            <person name="Karnkowska A."/>
            <person name="Elias M."/>
            <person name="Hampl V."/>
        </authorList>
    </citation>
    <scope>NUCLEOTIDE SEQUENCE [LARGE SCALE GENOMIC DNA]</scope>
    <source>
        <strain evidence="2">NAU3</strain>
        <tissue evidence="2">Gut</tissue>
    </source>
</reference>
<keyword evidence="3" id="KW-1185">Reference proteome</keyword>
<sequence>MWREGKEVSLTDGEVEELTKSVKKKDRPKPKRSLTRTSSKRKKSTEDTESEEVSWSEKDSETEDTIVKTKQKYKDLCSENTSSSEVEVEYEPLRTIRMTTRSHALPEVLLLHQRVLEDDSSMEEDLDIPPPQPHSLPAAPPCPASSLSVTPSLLPTAPPAIRSWSSDVFLLLPRWVFDVCFFLKGSSQ</sequence>
<dbReference type="Proteomes" id="UP001281761">
    <property type="component" value="Unassembled WGS sequence"/>
</dbReference>
<evidence type="ECO:0000313" key="3">
    <source>
        <dbReference type="Proteomes" id="UP001281761"/>
    </source>
</evidence>
<protein>
    <submittedName>
        <fullName evidence="2">Uncharacterized protein</fullName>
    </submittedName>
</protein>
<dbReference type="EMBL" id="JARBJD010000007">
    <property type="protein sequence ID" value="KAK2963361.1"/>
    <property type="molecule type" value="Genomic_DNA"/>
</dbReference>
<gene>
    <name evidence="2" type="ORF">BLNAU_1895</name>
</gene>
<name>A0ABQ9YHW7_9EUKA</name>
<feature type="compositionally biased region" description="Pro residues" evidence="1">
    <location>
        <begin position="128"/>
        <end position="143"/>
    </location>
</feature>
<evidence type="ECO:0000256" key="1">
    <source>
        <dbReference type="SAM" id="MobiDB-lite"/>
    </source>
</evidence>
<feature type="compositionally biased region" description="Basic residues" evidence="1">
    <location>
        <begin position="21"/>
        <end position="43"/>
    </location>
</feature>
<organism evidence="2 3">
    <name type="scientific">Blattamonas nauphoetae</name>
    <dbReference type="NCBI Taxonomy" id="2049346"/>
    <lineage>
        <taxon>Eukaryota</taxon>
        <taxon>Metamonada</taxon>
        <taxon>Preaxostyla</taxon>
        <taxon>Oxymonadida</taxon>
        <taxon>Blattamonas</taxon>
    </lineage>
</organism>
<feature type="region of interest" description="Disordered" evidence="1">
    <location>
        <begin position="1"/>
        <end position="66"/>
    </location>
</feature>
<proteinExistence type="predicted"/>
<evidence type="ECO:0000313" key="2">
    <source>
        <dbReference type="EMBL" id="KAK2963361.1"/>
    </source>
</evidence>
<feature type="compositionally biased region" description="Acidic residues" evidence="1">
    <location>
        <begin position="47"/>
        <end position="64"/>
    </location>
</feature>
<accession>A0ABQ9YHW7</accession>
<comment type="caution">
    <text evidence="2">The sequence shown here is derived from an EMBL/GenBank/DDBJ whole genome shotgun (WGS) entry which is preliminary data.</text>
</comment>
<feature type="region of interest" description="Disordered" evidence="1">
    <location>
        <begin position="120"/>
        <end position="147"/>
    </location>
</feature>